<evidence type="ECO:0000259" key="2">
    <source>
        <dbReference type="Pfam" id="PF00535"/>
    </source>
</evidence>
<proteinExistence type="predicted"/>
<organism evidence="3 4">
    <name type="scientific">Coccomyxa subellipsoidea</name>
    <dbReference type="NCBI Taxonomy" id="248742"/>
    <lineage>
        <taxon>Eukaryota</taxon>
        <taxon>Viridiplantae</taxon>
        <taxon>Chlorophyta</taxon>
        <taxon>core chlorophytes</taxon>
        <taxon>Trebouxiophyceae</taxon>
        <taxon>Trebouxiophyceae incertae sedis</taxon>
        <taxon>Coccomyxaceae</taxon>
        <taxon>Coccomyxa</taxon>
    </lineage>
</organism>
<feature type="transmembrane region" description="Helical" evidence="1">
    <location>
        <begin position="28"/>
        <end position="46"/>
    </location>
</feature>
<evidence type="ECO:0000313" key="4">
    <source>
        <dbReference type="Proteomes" id="UP001491310"/>
    </source>
</evidence>
<dbReference type="Gene3D" id="3.90.550.10">
    <property type="entry name" value="Spore Coat Polysaccharide Biosynthesis Protein SpsA, Chain A"/>
    <property type="match status" value="1"/>
</dbReference>
<dbReference type="Proteomes" id="UP001491310">
    <property type="component" value="Unassembled WGS sequence"/>
</dbReference>
<dbReference type="InterPro" id="IPR001173">
    <property type="entry name" value="Glyco_trans_2-like"/>
</dbReference>
<keyword evidence="4" id="KW-1185">Reference proteome</keyword>
<comment type="caution">
    <text evidence="3">The sequence shown here is derived from an EMBL/GenBank/DDBJ whole genome shotgun (WGS) entry which is preliminary data.</text>
</comment>
<keyword evidence="1" id="KW-1133">Transmembrane helix</keyword>
<keyword evidence="1" id="KW-0812">Transmembrane</keyword>
<accession>A0ABR2YD37</accession>
<protein>
    <recommendedName>
        <fullName evidence="2">Glycosyltransferase 2-like domain-containing protein</fullName>
    </recommendedName>
</protein>
<dbReference type="Pfam" id="PF00535">
    <property type="entry name" value="Glycos_transf_2"/>
    <property type="match status" value="1"/>
</dbReference>
<keyword evidence="1" id="KW-0472">Membrane</keyword>
<gene>
    <name evidence="3" type="ORF">WJX75_004408</name>
</gene>
<dbReference type="InterPro" id="IPR029044">
    <property type="entry name" value="Nucleotide-diphossugar_trans"/>
</dbReference>
<evidence type="ECO:0000256" key="1">
    <source>
        <dbReference type="SAM" id="Phobius"/>
    </source>
</evidence>
<reference evidence="3 4" key="1">
    <citation type="journal article" date="2024" name="Nat. Commun.">
        <title>Phylogenomics reveals the evolutionary origins of lichenization in chlorophyte algae.</title>
        <authorList>
            <person name="Puginier C."/>
            <person name="Libourel C."/>
            <person name="Otte J."/>
            <person name="Skaloud P."/>
            <person name="Haon M."/>
            <person name="Grisel S."/>
            <person name="Petersen M."/>
            <person name="Berrin J.G."/>
            <person name="Delaux P.M."/>
            <person name="Dal Grande F."/>
            <person name="Keller J."/>
        </authorList>
    </citation>
    <scope>NUCLEOTIDE SEQUENCE [LARGE SCALE GENOMIC DNA]</scope>
    <source>
        <strain evidence="3 4">SAG 216-7</strain>
    </source>
</reference>
<feature type="domain" description="Glycosyltransferase 2-like" evidence="2">
    <location>
        <begin position="234"/>
        <end position="349"/>
    </location>
</feature>
<name>A0ABR2YD37_9CHLO</name>
<sequence>MTRHLAEDASPKSSEGSAWPIRPAQSRLFNLVLALILALALRWVVLECQRSNTHKTVLVMPDAIAAADRRYHDLGIVSKLLAREGFKIVQMSPEPYLAAASDSTRDEELWASLEGYDLIVSQGKAACAVADYAARAGVPVVRFVADISAGAVDGFDPVTERPAIIVIGFKETKDMVLIPSFQQMAHIVELPTAPELLNNRKLPQFRQLVAHMQNAIAKQTEPKYKFGENILGLVIITKNESDRINATLHAMRPHIDSWLVLDTGSDDTTVAQVAELMQGTPGEIHATNFTDFSTARNLALQLHGNRTKYTAMLDADMVYHNAWRLRVHLQRLSANCAEVWAAFCNGAFKIQALYDRNYFETTRVFPTHNIGTRAGWYYLYPVMELPEHDTDSRHILLPTANMSVGLHPDGRSNRREAEYDLPVLRAAVAADPEGTRMAFFLGIIMHSLGMHEEALIALQHRINLGSWYLERFECHLRRGRILYLLDRDPRADLIAAHRLSTYRAEPLMDLSSWHTHMAADHCFVLDPVTGNSTGAQDSACILRHTTAAYYYAKRALELPLPTGDTFFVDMATYQYRSLEAVADSAANVVYKFLGAGIDGRAAALELMKLHETRTDLYEQGLKLLRRLEAIKKEVPHNVKWLGL</sequence>
<dbReference type="SUPFAM" id="SSF53448">
    <property type="entry name" value="Nucleotide-diphospho-sugar transferases"/>
    <property type="match status" value="1"/>
</dbReference>
<dbReference type="EMBL" id="JALJOT010000015">
    <property type="protein sequence ID" value="KAK9902740.1"/>
    <property type="molecule type" value="Genomic_DNA"/>
</dbReference>
<evidence type="ECO:0000313" key="3">
    <source>
        <dbReference type="EMBL" id="KAK9902740.1"/>
    </source>
</evidence>